<feature type="compositionally biased region" description="Polar residues" evidence="3">
    <location>
        <begin position="1"/>
        <end position="10"/>
    </location>
</feature>
<dbReference type="AlphaFoldDB" id="A0A6A5BQK8"/>
<reference evidence="4 5" key="1">
    <citation type="journal article" date="2019" name="Sci. Rep.">
        <title>Nanopore sequencing improves the draft genome of the human pathogenic amoeba Naegleria fowleri.</title>
        <authorList>
            <person name="Liechti N."/>
            <person name="Schurch N."/>
            <person name="Bruggmann R."/>
            <person name="Wittwer M."/>
        </authorList>
    </citation>
    <scope>NUCLEOTIDE SEQUENCE [LARGE SCALE GENOMIC DNA]</scope>
    <source>
        <strain evidence="4 5">ATCC 30894</strain>
    </source>
</reference>
<feature type="compositionally biased region" description="Basic and acidic residues" evidence="3">
    <location>
        <begin position="270"/>
        <end position="283"/>
    </location>
</feature>
<comment type="caution">
    <text evidence="4">The sequence shown here is derived from an EMBL/GenBank/DDBJ whole genome shotgun (WGS) entry which is preliminary data.</text>
</comment>
<feature type="compositionally biased region" description="Basic and acidic residues" evidence="3">
    <location>
        <begin position="187"/>
        <end position="198"/>
    </location>
</feature>
<proteinExistence type="predicted"/>
<feature type="compositionally biased region" description="Polar residues" evidence="3">
    <location>
        <begin position="219"/>
        <end position="246"/>
    </location>
</feature>
<dbReference type="PANTHER" id="PTHR24104:SF25">
    <property type="entry name" value="PROTEIN LIN-41"/>
    <property type="match status" value="1"/>
</dbReference>
<dbReference type="GeneID" id="68110566"/>
<dbReference type="CDD" id="cd05819">
    <property type="entry name" value="NHL"/>
    <property type="match status" value="1"/>
</dbReference>
<dbReference type="SUPFAM" id="SSF101898">
    <property type="entry name" value="NHL repeat"/>
    <property type="match status" value="1"/>
</dbReference>
<dbReference type="GO" id="GO:0043161">
    <property type="term" value="P:proteasome-mediated ubiquitin-dependent protein catabolic process"/>
    <property type="evidence" value="ECO:0007669"/>
    <property type="project" value="TreeGrafter"/>
</dbReference>
<dbReference type="InterPro" id="IPR001258">
    <property type="entry name" value="NHL_repeat"/>
</dbReference>
<dbReference type="PANTHER" id="PTHR24104">
    <property type="entry name" value="E3 UBIQUITIN-PROTEIN LIGASE NHLRC1-RELATED"/>
    <property type="match status" value="1"/>
</dbReference>
<protein>
    <recommendedName>
        <fullName evidence="6">SMP-30/Gluconolactonase/LRE-like region domain-containing protein</fullName>
    </recommendedName>
</protein>
<accession>A0A6A5BQK8</accession>
<feature type="compositionally biased region" description="Low complexity" evidence="3">
    <location>
        <begin position="15"/>
        <end position="25"/>
    </location>
</feature>
<feature type="repeat" description="NHL" evidence="2">
    <location>
        <begin position="412"/>
        <end position="453"/>
    </location>
</feature>
<sequence length="584" mass="65651">MNHSQNSQTCKPGRLSSTLTSATTTINNPVGKKQRPASASCIGKRDSSNSSGLIGHSHHGATQKARPQSSHSRSRKLTPMKEGPVTCTQYETGSEVREEIKEKSRLNIRNQRLSERYFLTSMQLLGKINGGSEVHNKERRLALERLKFMEDLHLKSIENNDLNLCKSETTKSKYSKVPSRVFQSPSRMERNISRREQQDQPNVKDSPNEVTNEPKKNHPSTLISSKKNQMETSLENTATVSKNGTLDSDKNESKRRVLRGKSNSRIETTVSREKENSTIKEENPSQSNSEISDLASSVVPSHSPKEEFKKVIHYSSHIGTTRIEGKHNNQLNGPYDVKIHPTQNLIIISDSKNSRIQFFDLQSHDFQFCITTPATPHCVALGLFDNSVVVSCQNDCIYKYSLETRKQVWRAGGHGTAPSQFHFPLGVVVDEHDSNKVYVCDSRNHRVQCLSSNGQYLTEFSLSPTFSPFSVDISKEGHLIVMDNRNSCLYVLQKDGTLLRSIEHSFLQPLCVSVDRKSGRVFVCDSNNLRIVVLDSECIQIIETIGSYSSYMLHPAKPLGISVYGQILVVADYENHRVLQAFLE</sequence>
<feature type="compositionally biased region" description="Polar residues" evidence="3">
    <location>
        <begin position="284"/>
        <end position="300"/>
    </location>
</feature>
<feature type="compositionally biased region" description="Polar residues" evidence="3">
    <location>
        <begin position="199"/>
        <end position="211"/>
    </location>
</feature>
<keyword evidence="1" id="KW-0677">Repeat</keyword>
<keyword evidence="5" id="KW-1185">Reference proteome</keyword>
<evidence type="ECO:0008006" key="6">
    <source>
        <dbReference type="Google" id="ProtNLM"/>
    </source>
</evidence>
<feature type="region of interest" description="Disordered" evidence="3">
    <location>
        <begin position="1"/>
        <end position="85"/>
    </location>
</feature>
<evidence type="ECO:0000256" key="3">
    <source>
        <dbReference type="SAM" id="MobiDB-lite"/>
    </source>
</evidence>
<organism evidence="4 5">
    <name type="scientific">Naegleria fowleri</name>
    <name type="common">Brain eating amoeba</name>
    <dbReference type="NCBI Taxonomy" id="5763"/>
    <lineage>
        <taxon>Eukaryota</taxon>
        <taxon>Discoba</taxon>
        <taxon>Heterolobosea</taxon>
        <taxon>Tetramitia</taxon>
        <taxon>Eutetramitia</taxon>
        <taxon>Vahlkampfiidae</taxon>
        <taxon>Naegleria</taxon>
    </lineage>
</organism>
<dbReference type="InterPro" id="IPR050952">
    <property type="entry name" value="TRIM-NHL_E3_ligases"/>
</dbReference>
<dbReference type="Proteomes" id="UP000444721">
    <property type="component" value="Unassembled WGS sequence"/>
</dbReference>
<dbReference type="GO" id="GO:0008270">
    <property type="term" value="F:zinc ion binding"/>
    <property type="evidence" value="ECO:0007669"/>
    <property type="project" value="UniProtKB-KW"/>
</dbReference>
<evidence type="ECO:0000256" key="2">
    <source>
        <dbReference type="PROSITE-ProRule" id="PRU00504"/>
    </source>
</evidence>
<name>A0A6A5BQK8_NAEFO</name>
<feature type="region of interest" description="Disordered" evidence="3">
    <location>
        <begin position="173"/>
        <end position="302"/>
    </location>
</feature>
<dbReference type="GO" id="GO:0000209">
    <property type="term" value="P:protein polyubiquitination"/>
    <property type="evidence" value="ECO:0007669"/>
    <property type="project" value="TreeGrafter"/>
</dbReference>
<evidence type="ECO:0000256" key="1">
    <source>
        <dbReference type="ARBA" id="ARBA00022737"/>
    </source>
</evidence>
<feature type="repeat" description="NHL" evidence="2">
    <location>
        <begin position="504"/>
        <end position="537"/>
    </location>
</feature>
<dbReference type="VEuPathDB" id="AmoebaDB:FDP41_003348"/>
<dbReference type="GO" id="GO:0061630">
    <property type="term" value="F:ubiquitin protein ligase activity"/>
    <property type="evidence" value="ECO:0007669"/>
    <property type="project" value="TreeGrafter"/>
</dbReference>
<dbReference type="OrthoDB" id="27136at2759"/>
<evidence type="ECO:0000313" key="5">
    <source>
        <dbReference type="Proteomes" id="UP000444721"/>
    </source>
</evidence>
<dbReference type="Gene3D" id="2.120.10.30">
    <property type="entry name" value="TolB, C-terminal domain"/>
    <property type="match status" value="2"/>
</dbReference>
<dbReference type="VEuPathDB" id="AmoebaDB:NF0062440"/>
<dbReference type="RefSeq" id="XP_044562069.1">
    <property type="nucleotide sequence ID" value="XM_044706642.1"/>
</dbReference>
<dbReference type="PROSITE" id="PS51125">
    <property type="entry name" value="NHL"/>
    <property type="match status" value="2"/>
</dbReference>
<dbReference type="Pfam" id="PF01436">
    <property type="entry name" value="NHL"/>
    <property type="match status" value="2"/>
</dbReference>
<dbReference type="EMBL" id="VFQX01000034">
    <property type="protein sequence ID" value="KAF0977356.1"/>
    <property type="molecule type" value="Genomic_DNA"/>
</dbReference>
<gene>
    <name evidence="4" type="ORF">FDP41_003348</name>
</gene>
<dbReference type="VEuPathDB" id="AmoebaDB:NfTy_072020"/>
<dbReference type="InterPro" id="IPR011042">
    <property type="entry name" value="6-blade_b-propeller_TolB-like"/>
</dbReference>
<evidence type="ECO:0000313" key="4">
    <source>
        <dbReference type="EMBL" id="KAF0977356.1"/>
    </source>
</evidence>